<dbReference type="Gene3D" id="1.25.10.10">
    <property type="entry name" value="Leucine-rich Repeat Variant"/>
    <property type="match status" value="1"/>
</dbReference>
<name>A0A5K1UU59_ENTHI</name>
<proteinExistence type="predicted"/>
<reference evidence="1 2" key="1">
    <citation type="submission" date="2016-05" db="EMBL/GenBank/DDBJ databases">
        <title>First whole genome sequencing of Entamoeba histolytica HM1:IMSS-clone-6.</title>
        <authorList>
            <person name="Mukherjee Avik.K."/>
            <person name="Izumyama S."/>
            <person name="Nakada-Tsukui K."/>
            <person name="Nozaki T."/>
        </authorList>
    </citation>
    <scope>NUCLEOTIDE SEQUENCE [LARGE SCALE GENOMIC DNA]</scope>
    <source>
        <strain evidence="1 2">HM1:IMSS clone 6</strain>
    </source>
</reference>
<organism evidence="1 2">
    <name type="scientific">Entamoeba histolytica</name>
    <dbReference type="NCBI Taxonomy" id="5759"/>
    <lineage>
        <taxon>Eukaryota</taxon>
        <taxon>Amoebozoa</taxon>
        <taxon>Evosea</taxon>
        <taxon>Archamoebae</taxon>
        <taxon>Mastigamoebida</taxon>
        <taxon>Entamoebidae</taxon>
        <taxon>Entamoeba</taxon>
    </lineage>
</organism>
<dbReference type="Proteomes" id="UP000078387">
    <property type="component" value="Unassembled WGS sequence"/>
</dbReference>
<sequence length="928" mass="104872">MQEENTIINTLQTLTSPCDSQTRQNAERTLLNSLPQSIPVLLNISLSNTVDPNQRLLAAIVCKNNLVTNQLPQQDIAACVSQVLPQIHTCPQRIGIMLSFFLEALTRNDKVSRLALINESIRRLPSTLPVLDALLCYSFIDRSILNSLCSKNGGCADLIQLIQTQTSPSAMKIIGSIISFIGIDCPEYVNNEVFQHLPDALESVLNSESIPAWYHALSLIRLLCSDAPESISKYFTKLLPCILMVIQKIIQQQQNNQWQSLEVVNDLSFDIKDGVLIVLVDVLSAFAALDWYHKYNIEKVNDIVTFVVRIMCSQVQDWSFPFDTLSHNSAQNVLQTSSTTLPEAGIIFFHNIILHQIVPVNVLFMSSFQLLEQGEQLLILHKRNFVNIRGTGLLILSICANYLTKAHIPMQKEVNSIIVNVVKNDFQLIDMMNNEDFVDHDICYALTCISSVLPSATYSDLAFFLTALSNSFNKFIYCPIVLPYFLRLLTHCLSIQDFTISPFYTSFFSALLNSLSVGPDELPFVLDALSAYCRYLPPAGTLFQPLVASLLRCFLHNPLSPKVRNSMIQIFTTLFNNRAIFLKVVEFLFSPLPTIFAFCSRQSSDYPTQTILMVSKVIVKYSMALGDELKKLLLLSLSAGKATSQCLELSIDIMIETLRKYVNIMETEDGQNIVSLMLQNLDEAVKIGLMEEEYLLKKACEALLLLGMFHGNKIGQEIVQIAARGNGKGNSDLEIVLARAFISCKGLNTKLTQYLPELFKNAVKMHEMVKEKGTYQGKIHGMYEAQLIEFEEVDSLRDEKGVPLTILSLLGLYLDLIGMEQIYANEKSAMEQSRSNGMNEMSDDDDCWCSDEEIDIYTLGEDHMEMSEALQNKELDMLSRDELFYSSYKDFLQNFFSHFKNDCSKQRFLRIQQSSLSYNKSLYEFLSK</sequence>
<dbReference type="VEuPathDB" id="AmoebaDB:EHI5A_023300"/>
<dbReference type="OMA" id="ANGMNEM"/>
<evidence type="ECO:0000313" key="1">
    <source>
        <dbReference type="EMBL" id="GAT92234.1"/>
    </source>
</evidence>
<dbReference type="VEuPathDB" id="AmoebaDB:KM1_027040"/>
<dbReference type="InterPro" id="IPR016024">
    <property type="entry name" value="ARM-type_fold"/>
</dbReference>
<comment type="caution">
    <text evidence="1">The sequence shown here is derived from an EMBL/GenBank/DDBJ whole genome shotgun (WGS) entry which is preliminary data.</text>
</comment>
<dbReference type="InterPro" id="IPR011989">
    <property type="entry name" value="ARM-like"/>
</dbReference>
<accession>A0A5K1UU59</accession>
<dbReference type="VEuPathDB" id="AmoebaDB:EHI7A_044170"/>
<protein>
    <submittedName>
        <fullName evidence="1">Uncharacterized protein</fullName>
    </submittedName>
</protein>
<evidence type="ECO:0000313" key="2">
    <source>
        <dbReference type="Proteomes" id="UP000078387"/>
    </source>
</evidence>
<dbReference type="EMBL" id="BDEQ01000001">
    <property type="protein sequence ID" value="GAT92234.1"/>
    <property type="molecule type" value="Genomic_DNA"/>
</dbReference>
<dbReference type="VEuPathDB" id="AmoebaDB:EHI_049470"/>
<dbReference type="SUPFAM" id="SSF48371">
    <property type="entry name" value="ARM repeat"/>
    <property type="match status" value="1"/>
</dbReference>
<gene>
    <name evidence="1" type="ORF">CL6EHI_049470</name>
</gene>
<dbReference type="VEuPathDB" id="AmoebaDB:EHI8A_043540"/>
<dbReference type="AlphaFoldDB" id="A0A5K1UU59"/>